<protein>
    <submittedName>
        <fullName evidence="2">Uncharacterized protein</fullName>
    </submittedName>
</protein>
<dbReference type="Proteomes" id="UP001497516">
    <property type="component" value="Chromosome 1"/>
</dbReference>
<feature type="transmembrane region" description="Helical" evidence="1">
    <location>
        <begin position="12"/>
        <end position="32"/>
    </location>
</feature>
<dbReference type="PANTHER" id="PTHR46781">
    <property type="entry name" value="ALPHA 1,4-GLYCOSYLTRANSFERASE FAMILY PROTEIN"/>
    <property type="match status" value="1"/>
</dbReference>
<keyword evidence="1" id="KW-1133">Transmembrane helix</keyword>
<dbReference type="EMBL" id="OZ034813">
    <property type="protein sequence ID" value="CAL1356036.1"/>
    <property type="molecule type" value="Genomic_DNA"/>
</dbReference>
<evidence type="ECO:0000313" key="2">
    <source>
        <dbReference type="EMBL" id="CAL1356036.1"/>
    </source>
</evidence>
<evidence type="ECO:0000256" key="1">
    <source>
        <dbReference type="SAM" id="Phobius"/>
    </source>
</evidence>
<keyword evidence="3" id="KW-1185">Reference proteome</keyword>
<reference evidence="2 3" key="1">
    <citation type="submission" date="2024-04" db="EMBL/GenBank/DDBJ databases">
        <authorList>
            <person name="Fracassetti M."/>
        </authorList>
    </citation>
    <scope>NUCLEOTIDE SEQUENCE [LARGE SCALE GENOMIC DNA]</scope>
</reference>
<keyword evidence="1" id="KW-0472">Membrane</keyword>
<proteinExistence type="predicted"/>
<dbReference type="PANTHER" id="PTHR46781:SF2">
    <property type="entry name" value="ALPHA 1,4-GLYCOSYLTRANSFERASE FAMILY PROTEIN"/>
    <property type="match status" value="1"/>
</dbReference>
<name>A0AAV2CIN4_9ROSI</name>
<evidence type="ECO:0000313" key="3">
    <source>
        <dbReference type="Proteomes" id="UP001497516"/>
    </source>
</evidence>
<gene>
    <name evidence="2" type="ORF">LTRI10_LOCUS3759</name>
</gene>
<organism evidence="2 3">
    <name type="scientific">Linum trigynum</name>
    <dbReference type="NCBI Taxonomy" id="586398"/>
    <lineage>
        <taxon>Eukaryota</taxon>
        <taxon>Viridiplantae</taxon>
        <taxon>Streptophyta</taxon>
        <taxon>Embryophyta</taxon>
        <taxon>Tracheophyta</taxon>
        <taxon>Spermatophyta</taxon>
        <taxon>Magnoliopsida</taxon>
        <taxon>eudicotyledons</taxon>
        <taxon>Gunneridae</taxon>
        <taxon>Pentapetalae</taxon>
        <taxon>rosids</taxon>
        <taxon>fabids</taxon>
        <taxon>Malpighiales</taxon>
        <taxon>Linaceae</taxon>
        <taxon>Linum</taxon>
    </lineage>
</organism>
<accession>A0AAV2CIN4</accession>
<dbReference type="InterPro" id="IPR044789">
    <property type="entry name" value="Put_A1-4-GlycosylTfrase_plant"/>
</dbReference>
<sequence>MGKPIIENKVLYYPVKPLAFFSVIFILTVYLVRTSKITTTAVPLPSSEPHRRRRRIIKSSSSFDEDSGQYPETYLVPPTNLTTQERIHWFIANLPAFQIMKSDNLPSRFHNRARRFLLRNQCELRFFMTWISPASSFGNREFLAMESLFKSLLGVPVQVELWRVELEKKAQDSDGDGERD</sequence>
<keyword evidence="1" id="KW-0812">Transmembrane</keyword>
<dbReference type="AlphaFoldDB" id="A0AAV2CIN4"/>